<dbReference type="WBParaSite" id="PDA_v2.g22625.t1">
    <property type="protein sequence ID" value="PDA_v2.g22625.t1"/>
    <property type="gene ID" value="PDA_v2.g22625"/>
</dbReference>
<evidence type="ECO:0000313" key="2">
    <source>
        <dbReference type="Proteomes" id="UP000887578"/>
    </source>
</evidence>
<dbReference type="Gene3D" id="3.40.50.11980">
    <property type="match status" value="1"/>
</dbReference>
<evidence type="ECO:0000259" key="1">
    <source>
        <dbReference type="Pfam" id="PF11977"/>
    </source>
</evidence>
<evidence type="ECO:0000313" key="3">
    <source>
        <dbReference type="WBParaSite" id="PDA_v2.g22625.t1"/>
    </source>
</evidence>
<sequence>MSNAALFEQTSTYSSEESSERLNRLILIDGFNVMHHFKDLDHRDPTVPLLDESMCPIILLPLIIKWTKDGHCVKVVLRNMPDADKVSHDYILRELEELGFLIYNNEDRVENDDLLMLDLAMKYGAIIITRDQFRNHKGYENIAELYSVEYEKLPGKFSIENLKTSLSYKSKCEMHESNEFFYAYKSDNDYELVKESLTAFPLCNPYTITRLHILQLFLYNNIRYCYNLGLSKHINFLQPFDEFPMKWIDFRSRYNGYQLKEDGKEKYRQKPIKALKLDITEEDCYLSDEEESKA</sequence>
<protein>
    <submittedName>
        <fullName evidence="3">RNase NYN domain-containing protein</fullName>
    </submittedName>
</protein>
<organism evidence="2 3">
    <name type="scientific">Panagrolaimus davidi</name>
    <dbReference type="NCBI Taxonomy" id="227884"/>
    <lineage>
        <taxon>Eukaryota</taxon>
        <taxon>Metazoa</taxon>
        <taxon>Ecdysozoa</taxon>
        <taxon>Nematoda</taxon>
        <taxon>Chromadorea</taxon>
        <taxon>Rhabditida</taxon>
        <taxon>Tylenchina</taxon>
        <taxon>Panagrolaimomorpha</taxon>
        <taxon>Panagrolaimoidea</taxon>
        <taxon>Panagrolaimidae</taxon>
        <taxon>Panagrolaimus</taxon>
    </lineage>
</organism>
<proteinExistence type="predicted"/>
<dbReference type="AlphaFoldDB" id="A0A914Q651"/>
<name>A0A914Q651_9BILA</name>
<accession>A0A914Q651</accession>
<dbReference type="Proteomes" id="UP000887578">
    <property type="component" value="Unplaced"/>
</dbReference>
<dbReference type="Pfam" id="PF11977">
    <property type="entry name" value="RNase_Zc3h12a"/>
    <property type="match status" value="1"/>
</dbReference>
<dbReference type="InterPro" id="IPR021869">
    <property type="entry name" value="RNase_Zc3h12_NYN"/>
</dbReference>
<feature type="domain" description="RNase NYN" evidence="1">
    <location>
        <begin position="24"/>
        <end position="139"/>
    </location>
</feature>
<reference evidence="3" key="1">
    <citation type="submission" date="2022-11" db="UniProtKB">
        <authorList>
            <consortium name="WormBaseParasite"/>
        </authorList>
    </citation>
    <scope>IDENTIFICATION</scope>
</reference>
<keyword evidence="2" id="KW-1185">Reference proteome</keyword>